<feature type="compositionally biased region" description="Basic and acidic residues" evidence="1">
    <location>
        <begin position="239"/>
        <end position="261"/>
    </location>
</feature>
<reference evidence="2 3" key="1">
    <citation type="submission" date="2011-08" db="EMBL/GenBank/DDBJ databases">
        <authorList>
            <person name="Liu Z.J."/>
            <person name="Shi F.L."/>
            <person name="Lu J.Q."/>
            <person name="Li M."/>
            <person name="Wang Z.L."/>
        </authorList>
    </citation>
    <scope>NUCLEOTIDE SEQUENCE [LARGE SCALE GENOMIC DNA]</scope>
    <source>
        <strain evidence="2 3">USNM 41457</strain>
    </source>
</reference>
<sequence>MHICDIHGNFIVVDCPDKSFCGIRDGVLGCLKRGEEDDLIIFNEDRSNFPNIEEFLKSKANKHNENLGDLRKQDTDNSLLRRLNATRGSEDNSCTQSEKEKGDIHKQNDSEEEESPRGNFSENRDRGKDLKKDLEAVLQNSNRIVPRNFTKLTESLRDKNAIHDISDLKKMNKNDEIVKHRSVGAKILNYNGDSNEVLNDKIFEKNAKNVETVTVTKILRPASDSKEKEQKTISPSSDNNKHESIKSDDNDNVDSNHGKNIKNDLENKKIFRITAIMMIKKIFRMIIMTRSKILV</sequence>
<proteinExistence type="predicted"/>
<organism evidence="2 3">
    <name type="scientific">Edhazardia aedis (strain USNM 41457)</name>
    <name type="common">Microsporidian parasite</name>
    <dbReference type="NCBI Taxonomy" id="1003232"/>
    <lineage>
        <taxon>Eukaryota</taxon>
        <taxon>Fungi</taxon>
        <taxon>Fungi incertae sedis</taxon>
        <taxon>Microsporidia</taxon>
        <taxon>Edhazardia</taxon>
    </lineage>
</organism>
<evidence type="ECO:0000256" key="1">
    <source>
        <dbReference type="SAM" id="MobiDB-lite"/>
    </source>
</evidence>
<dbReference type="VEuPathDB" id="MicrosporidiaDB:EDEG_02925"/>
<dbReference type="EMBL" id="AFBI03000060">
    <property type="protein sequence ID" value="EJW02693.1"/>
    <property type="molecule type" value="Genomic_DNA"/>
</dbReference>
<comment type="caution">
    <text evidence="2">The sequence shown here is derived from an EMBL/GenBank/DDBJ whole genome shotgun (WGS) entry which is preliminary data.</text>
</comment>
<dbReference type="HOGENOM" id="CLU_943417_0_0_1"/>
<dbReference type="InParanoid" id="J8ZSQ6"/>
<dbReference type="Proteomes" id="UP000003163">
    <property type="component" value="Unassembled WGS sequence"/>
</dbReference>
<name>J8ZSQ6_EDHAE</name>
<gene>
    <name evidence="2" type="ORF">EDEG_02925</name>
</gene>
<evidence type="ECO:0000313" key="3">
    <source>
        <dbReference type="Proteomes" id="UP000003163"/>
    </source>
</evidence>
<feature type="region of interest" description="Disordered" evidence="1">
    <location>
        <begin position="83"/>
        <end position="127"/>
    </location>
</feature>
<evidence type="ECO:0000313" key="2">
    <source>
        <dbReference type="EMBL" id="EJW02693.1"/>
    </source>
</evidence>
<keyword evidence="3" id="KW-1185">Reference proteome</keyword>
<feature type="region of interest" description="Disordered" evidence="1">
    <location>
        <begin position="221"/>
        <end position="261"/>
    </location>
</feature>
<feature type="compositionally biased region" description="Basic and acidic residues" evidence="1">
    <location>
        <begin position="97"/>
        <end position="109"/>
    </location>
</feature>
<protein>
    <submittedName>
        <fullName evidence="2">Uncharacterized protein</fullName>
    </submittedName>
</protein>
<accession>J8ZSQ6</accession>
<dbReference type="AlphaFoldDB" id="J8ZSQ6"/>
<reference evidence="3" key="2">
    <citation type="submission" date="2015-07" db="EMBL/GenBank/DDBJ databases">
        <title>Contrasting host-pathogen interactions and genome evolution in two generalist and specialist microsporidian pathogens of mosquitoes.</title>
        <authorList>
            <consortium name="The Broad Institute Genomics Platform"/>
            <consortium name="The Broad Institute Genome Sequencing Center for Infectious Disease"/>
            <person name="Cuomo C.A."/>
            <person name="Sanscrainte N.D."/>
            <person name="Goldberg J.M."/>
            <person name="Heiman D."/>
            <person name="Young S."/>
            <person name="Zeng Q."/>
            <person name="Becnel J.J."/>
            <person name="Birren B.W."/>
        </authorList>
    </citation>
    <scope>NUCLEOTIDE SEQUENCE [LARGE SCALE GENOMIC DNA]</scope>
    <source>
        <strain evidence="3">USNM 41457</strain>
    </source>
</reference>